<evidence type="ECO:0000313" key="3">
    <source>
        <dbReference type="EMBL" id="MBD8488636.1"/>
    </source>
</evidence>
<keyword evidence="4" id="KW-1185">Reference proteome</keyword>
<reference evidence="3 4" key="1">
    <citation type="submission" date="2020-09" db="EMBL/GenBank/DDBJ databases">
        <title>Echinicola sp. CAU 1574 isolated from sand of Sido Beach.</title>
        <authorList>
            <person name="Kim W."/>
        </authorList>
    </citation>
    <scope>NUCLEOTIDE SEQUENCE [LARGE SCALE GENOMIC DNA]</scope>
    <source>
        <strain evidence="3 4">CAU 1574</strain>
    </source>
</reference>
<accession>A0ABR9AIL7</accession>
<evidence type="ECO:0000259" key="2">
    <source>
        <dbReference type="PROSITE" id="PS51724"/>
    </source>
</evidence>
<dbReference type="InterPro" id="IPR007730">
    <property type="entry name" value="SPOR-like_dom"/>
</dbReference>
<organism evidence="3 4">
    <name type="scientific">Echinicola arenosa</name>
    <dbReference type="NCBI Taxonomy" id="2774144"/>
    <lineage>
        <taxon>Bacteria</taxon>
        <taxon>Pseudomonadati</taxon>
        <taxon>Bacteroidota</taxon>
        <taxon>Cytophagia</taxon>
        <taxon>Cytophagales</taxon>
        <taxon>Cyclobacteriaceae</taxon>
        <taxon>Echinicola</taxon>
    </lineage>
</organism>
<dbReference type="PROSITE" id="PS51257">
    <property type="entry name" value="PROKAR_LIPOPROTEIN"/>
    <property type="match status" value="1"/>
</dbReference>
<feature type="domain" description="SPOR" evidence="2">
    <location>
        <begin position="88"/>
        <end position="166"/>
    </location>
</feature>
<sequence>MKQTFFLLLLVLILASCAGSGKMSKSAAAYNNYSEDLSYTRVTFPDLPEANQLEPVKNSGPVSSDAGDPVDADLAIALDNFAQKNADREVYNGFTILVYSGIDRDEAFKTRNQLYNTLPTQIKAEMEYEQPRYLVKVGQYINRIEAQSLFHTIKKDFPGARIIQERFGKETEEDEEIEAEVGTN</sequence>
<dbReference type="Proteomes" id="UP000647133">
    <property type="component" value="Unassembled WGS sequence"/>
</dbReference>
<feature type="chain" id="PRO_5045522010" description="SPOR domain-containing protein" evidence="1">
    <location>
        <begin position="19"/>
        <end position="184"/>
    </location>
</feature>
<protein>
    <recommendedName>
        <fullName evidence="2">SPOR domain-containing protein</fullName>
    </recommendedName>
</protein>
<dbReference type="PROSITE" id="PS51724">
    <property type="entry name" value="SPOR"/>
    <property type="match status" value="1"/>
</dbReference>
<evidence type="ECO:0000256" key="1">
    <source>
        <dbReference type="SAM" id="SignalP"/>
    </source>
</evidence>
<proteinExistence type="predicted"/>
<gene>
    <name evidence="3" type="ORF">IFO69_07765</name>
</gene>
<comment type="caution">
    <text evidence="3">The sequence shown here is derived from an EMBL/GenBank/DDBJ whole genome shotgun (WGS) entry which is preliminary data.</text>
</comment>
<evidence type="ECO:0000313" key="4">
    <source>
        <dbReference type="Proteomes" id="UP000647133"/>
    </source>
</evidence>
<feature type="signal peptide" evidence="1">
    <location>
        <begin position="1"/>
        <end position="18"/>
    </location>
</feature>
<name>A0ABR9AIL7_9BACT</name>
<keyword evidence="1" id="KW-0732">Signal</keyword>
<dbReference type="EMBL" id="JACYTQ010000002">
    <property type="protein sequence ID" value="MBD8488636.1"/>
    <property type="molecule type" value="Genomic_DNA"/>
</dbReference>